<organism evidence="5 6">
    <name type="scientific">Wuchereria bancrofti</name>
    <dbReference type="NCBI Taxonomy" id="6293"/>
    <lineage>
        <taxon>Eukaryota</taxon>
        <taxon>Metazoa</taxon>
        <taxon>Ecdysozoa</taxon>
        <taxon>Nematoda</taxon>
        <taxon>Chromadorea</taxon>
        <taxon>Rhabditida</taxon>
        <taxon>Spirurina</taxon>
        <taxon>Spiruromorpha</taxon>
        <taxon>Filarioidea</taxon>
        <taxon>Onchocercidae</taxon>
        <taxon>Wuchereria</taxon>
    </lineage>
</organism>
<proteinExistence type="predicted"/>
<keyword evidence="3" id="KW-1133">Transmembrane helix</keyword>
<protein>
    <submittedName>
        <fullName evidence="5">Uncharacterized protein</fullName>
    </submittedName>
</protein>
<reference evidence="6" key="1">
    <citation type="submission" date="2012-08" db="EMBL/GenBank/DDBJ databases">
        <title>The Genome Sequence of Wuchereria bancrofti.</title>
        <authorList>
            <person name="Nutman T.B."/>
            <person name="Fink D.L."/>
            <person name="Russ C."/>
            <person name="Young S."/>
            <person name="Zeng Q."/>
            <person name="Koehrsen M."/>
            <person name="Alvarado L."/>
            <person name="Berlin A."/>
            <person name="Chapman S.B."/>
            <person name="Chen Z."/>
            <person name="Freedman E."/>
            <person name="Gellesch M."/>
            <person name="Goldberg J."/>
            <person name="Griggs A."/>
            <person name="Gujja S."/>
            <person name="Heilman E.R."/>
            <person name="Heiman D."/>
            <person name="Hepburn T."/>
            <person name="Howarth C."/>
            <person name="Jen D."/>
            <person name="Larson L."/>
            <person name="Lewis B."/>
            <person name="Mehta T."/>
            <person name="Park D."/>
            <person name="Pearson M."/>
            <person name="Roberts A."/>
            <person name="Saif S."/>
            <person name="Shea T."/>
            <person name="Shenoy N."/>
            <person name="Sisk P."/>
            <person name="Stolte C."/>
            <person name="Sykes S."/>
            <person name="Walk T."/>
            <person name="White J."/>
            <person name="Yandava C."/>
            <person name="Haas B."/>
            <person name="Henn M.R."/>
            <person name="Nusbaum C."/>
            <person name="Birren B."/>
        </authorList>
    </citation>
    <scope>NUCLEOTIDE SEQUENCE [LARGE SCALE GENOMIC DNA]</scope>
    <source>
        <strain evidence="6">NA</strain>
    </source>
</reference>
<dbReference type="EMBL" id="ADBV01000453">
    <property type="protein sequence ID" value="EJW87233.1"/>
    <property type="molecule type" value="Genomic_DNA"/>
</dbReference>
<evidence type="ECO:0000313" key="6">
    <source>
        <dbReference type="Proteomes" id="UP000004810"/>
    </source>
</evidence>
<name>J9EYC1_WUCBA</name>
<dbReference type="Pfam" id="PF05277">
    <property type="entry name" value="DUF726"/>
    <property type="match status" value="1"/>
</dbReference>
<keyword evidence="2" id="KW-0812">Transmembrane</keyword>
<keyword evidence="4" id="KW-0472">Membrane</keyword>
<dbReference type="AlphaFoldDB" id="J9EYC1"/>
<sequence>MSVQFTIAGTGPVTCKMERKIVNFNLSHLIKGHLDYSRKLTEILETVGVRVTPRPDHLMLDVDEVTRELNTDIIDFDDAEEKKLSFNNFKSGTEAQCASHETKQVE</sequence>
<comment type="subcellular location">
    <subcellularLocation>
        <location evidence="1">Membrane</location>
        <topology evidence="1">Multi-pass membrane protein</topology>
    </subcellularLocation>
</comment>
<evidence type="ECO:0000256" key="2">
    <source>
        <dbReference type="ARBA" id="ARBA00022692"/>
    </source>
</evidence>
<evidence type="ECO:0000256" key="3">
    <source>
        <dbReference type="ARBA" id="ARBA00022989"/>
    </source>
</evidence>
<comment type="caution">
    <text evidence="5">The sequence shown here is derived from an EMBL/GenBank/DDBJ whole genome shotgun (WGS) entry which is preliminary data.</text>
</comment>
<dbReference type="Proteomes" id="UP000004810">
    <property type="component" value="Unassembled WGS sequence"/>
</dbReference>
<gene>
    <name evidence="5" type="ORF">WUBG_01861</name>
</gene>
<dbReference type="GO" id="GO:0016020">
    <property type="term" value="C:membrane"/>
    <property type="evidence" value="ECO:0007669"/>
    <property type="project" value="UniProtKB-SubCell"/>
</dbReference>
<evidence type="ECO:0000313" key="5">
    <source>
        <dbReference type="EMBL" id="EJW87233.1"/>
    </source>
</evidence>
<accession>J9EYC1</accession>
<evidence type="ECO:0000256" key="1">
    <source>
        <dbReference type="ARBA" id="ARBA00004141"/>
    </source>
</evidence>
<evidence type="ECO:0000256" key="4">
    <source>
        <dbReference type="ARBA" id="ARBA00023136"/>
    </source>
</evidence>
<dbReference type="InterPro" id="IPR007941">
    <property type="entry name" value="DUF726"/>
</dbReference>